<evidence type="ECO:0000313" key="1">
    <source>
        <dbReference type="EMBL" id="KAF2839735.1"/>
    </source>
</evidence>
<dbReference type="Proteomes" id="UP000799429">
    <property type="component" value="Unassembled WGS sequence"/>
</dbReference>
<sequence>MSKSTPELPKVPWNTLLLNAGVSGMAFPLNDYSVVKRFYGGEERIKDLMVERSICKRLGEHPRIAKYLYSRERAIIFERLMYPLCVPIFILQHKGATPTPEETMRWSAQAAEGTYEKEVFQADISLNNLLLEWDDNVKYCDFSSSWIDENKPSVTVSGQAEHPDLDNSGVPTVQSELFALGPIIYQISTTHKAYAGIDEDDQKGRYARGAIPETDHLLLKSVILGYWKGTYQSAREIAAEIKTIQRNLMLGEYLDKPIYDFVQHKKALITCQDQLRYRSATMSIFLFEIGQYLGPIAPQPYTRTQYKAYTYPIKLQVQLQEYPRYLSKGETKTSKSPVRYTRP</sequence>
<reference evidence="1" key="1">
    <citation type="journal article" date="2020" name="Stud. Mycol.">
        <title>101 Dothideomycetes genomes: a test case for predicting lifestyles and emergence of pathogens.</title>
        <authorList>
            <person name="Haridas S."/>
            <person name="Albert R."/>
            <person name="Binder M."/>
            <person name="Bloem J."/>
            <person name="Labutti K."/>
            <person name="Salamov A."/>
            <person name="Andreopoulos B."/>
            <person name="Baker S."/>
            <person name="Barry K."/>
            <person name="Bills G."/>
            <person name="Bluhm B."/>
            <person name="Cannon C."/>
            <person name="Castanera R."/>
            <person name="Culley D."/>
            <person name="Daum C."/>
            <person name="Ezra D."/>
            <person name="Gonzalez J."/>
            <person name="Henrissat B."/>
            <person name="Kuo A."/>
            <person name="Liang C."/>
            <person name="Lipzen A."/>
            <person name="Lutzoni F."/>
            <person name="Magnuson J."/>
            <person name="Mondo S."/>
            <person name="Nolan M."/>
            <person name="Ohm R."/>
            <person name="Pangilinan J."/>
            <person name="Park H.-J."/>
            <person name="Ramirez L."/>
            <person name="Alfaro M."/>
            <person name="Sun H."/>
            <person name="Tritt A."/>
            <person name="Yoshinaga Y."/>
            <person name="Zwiers L.-H."/>
            <person name="Turgeon B."/>
            <person name="Goodwin S."/>
            <person name="Spatafora J."/>
            <person name="Crous P."/>
            <person name="Grigoriev I."/>
        </authorList>
    </citation>
    <scope>NUCLEOTIDE SEQUENCE</scope>
    <source>
        <strain evidence="1">CBS 101060</strain>
    </source>
</reference>
<dbReference type="OrthoDB" id="1668230at2759"/>
<dbReference type="AlphaFoldDB" id="A0A9P4SDF8"/>
<name>A0A9P4SDF8_9PEZI</name>
<dbReference type="Gene3D" id="1.10.510.10">
    <property type="entry name" value="Transferase(Phosphotransferase) domain 1"/>
    <property type="match status" value="1"/>
</dbReference>
<evidence type="ECO:0008006" key="3">
    <source>
        <dbReference type="Google" id="ProtNLM"/>
    </source>
</evidence>
<dbReference type="EMBL" id="MU006094">
    <property type="protein sequence ID" value="KAF2839735.1"/>
    <property type="molecule type" value="Genomic_DNA"/>
</dbReference>
<accession>A0A9P4SDF8</accession>
<organism evidence="1 2">
    <name type="scientific">Patellaria atrata CBS 101060</name>
    <dbReference type="NCBI Taxonomy" id="1346257"/>
    <lineage>
        <taxon>Eukaryota</taxon>
        <taxon>Fungi</taxon>
        <taxon>Dikarya</taxon>
        <taxon>Ascomycota</taxon>
        <taxon>Pezizomycotina</taxon>
        <taxon>Dothideomycetes</taxon>
        <taxon>Dothideomycetes incertae sedis</taxon>
        <taxon>Patellariales</taxon>
        <taxon>Patellariaceae</taxon>
        <taxon>Patellaria</taxon>
    </lineage>
</organism>
<dbReference type="SUPFAM" id="SSF56112">
    <property type="entry name" value="Protein kinase-like (PK-like)"/>
    <property type="match status" value="1"/>
</dbReference>
<gene>
    <name evidence="1" type="ORF">M501DRAFT_1057071</name>
</gene>
<evidence type="ECO:0000313" key="2">
    <source>
        <dbReference type="Proteomes" id="UP000799429"/>
    </source>
</evidence>
<protein>
    <recommendedName>
        <fullName evidence="3">Protein kinase domain-containing protein</fullName>
    </recommendedName>
</protein>
<dbReference type="InterPro" id="IPR011009">
    <property type="entry name" value="Kinase-like_dom_sf"/>
</dbReference>
<comment type="caution">
    <text evidence="1">The sequence shown here is derived from an EMBL/GenBank/DDBJ whole genome shotgun (WGS) entry which is preliminary data.</text>
</comment>
<proteinExistence type="predicted"/>
<keyword evidence="2" id="KW-1185">Reference proteome</keyword>